<dbReference type="Pfam" id="PF14606">
    <property type="entry name" value="Lipase_GDSL_3"/>
    <property type="match status" value="1"/>
</dbReference>
<keyword evidence="1" id="KW-0732">Signal</keyword>
<evidence type="ECO:0000256" key="1">
    <source>
        <dbReference type="SAM" id="SignalP"/>
    </source>
</evidence>
<keyword evidence="5" id="KW-1185">Reference proteome</keyword>
<dbReference type="RefSeq" id="WP_186958497.1">
    <property type="nucleotide sequence ID" value="NZ_JACOOI010000003.1"/>
</dbReference>
<dbReference type="Gene3D" id="3.40.50.1110">
    <property type="entry name" value="SGNH hydrolase"/>
    <property type="match status" value="1"/>
</dbReference>
<comment type="caution">
    <text evidence="4">The sequence shown here is derived from an EMBL/GenBank/DDBJ whole genome shotgun (WGS) entry which is preliminary data.</text>
</comment>
<feature type="signal peptide" evidence="1">
    <location>
        <begin position="1"/>
        <end position="19"/>
    </location>
</feature>
<keyword evidence="4" id="KW-0378">Hydrolase</keyword>
<dbReference type="Pfam" id="PF14607">
    <property type="entry name" value="GxDLY"/>
    <property type="match status" value="1"/>
</dbReference>
<dbReference type="InterPro" id="IPR036514">
    <property type="entry name" value="SGNH_hydro_sf"/>
</dbReference>
<organism evidence="4 5">
    <name type="scientific">Parabacteroides segnis</name>
    <dbReference type="NCBI Taxonomy" id="2763058"/>
    <lineage>
        <taxon>Bacteria</taxon>
        <taxon>Pseudomonadati</taxon>
        <taxon>Bacteroidota</taxon>
        <taxon>Bacteroidia</taxon>
        <taxon>Bacteroidales</taxon>
        <taxon>Tannerellaceae</taxon>
        <taxon>Parabacteroides</taxon>
    </lineage>
</organism>
<name>A0ABR7DZE8_9BACT</name>
<evidence type="ECO:0000259" key="2">
    <source>
        <dbReference type="Pfam" id="PF14606"/>
    </source>
</evidence>
<feature type="domain" description="SGNH hydrolase-type esterase" evidence="2">
    <location>
        <begin position="182"/>
        <end position="358"/>
    </location>
</feature>
<dbReference type="InterPro" id="IPR013830">
    <property type="entry name" value="SGNH_hydro"/>
</dbReference>
<reference evidence="4 5" key="1">
    <citation type="submission" date="2020-08" db="EMBL/GenBank/DDBJ databases">
        <title>Genome public.</title>
        <authorList>
            <person name="Liu C."/>
            <person name="Sun Q."/>
        </authorList>
    </citation>
    <scope>NUCLEOTIDE SEQUENCE [LARGE SCALE GENOMIC DNA]</scope>
    <source>
        <strain evidence="4 5">BX2</strain>
    </source>
</reference>
<evidence type="ECO:0000313" key="5">
    <source>
        <dbReference type="Proteomes" id="UP000644010"/>
    </source>
</evidence>
<evidence type="ECO:0000313" key="4">
    <source>
        <dbReference type="EMBL" id="MBC5642219.1"/>
    </source>
</evidence>
<feature type="domain" description="SGNH hydrolase-type esterase N-terminal" evidence="3">
    <location>
        <begin position="22"/>
        <end position="171"/>
    </location>
</feature>
<dbReference type="SUPFAM" id="SSF52266">
    <property type="entry name" value="SGNH hydrolase"/>
    <property type="match status" value="1"/>
</dbReference>
<evidence type="ECO:0000259" key="3">
    <source>
        <dbReference type="Pfam" id="PF14607"/>
    </source>
</evidence>
<feature type="chain" id="PRO_5045124772" evidence="1">
    <location>
        <begin position="20"/>
        <end position="367"/>
    </location>
</feature>
<dbReference type="Gene3D" id="2.60.120.260">
    <property type="entry name" value="Galactose-binding domain-like"/>
    <property type="match status" value="1"/>
</dbReference>
<dbReference type="InterPro" id="IPR032740">
    <property type="entry name" value="GxDLY"/>
</dbReference>
<dbReference type="Proteomes" id="UP000644010">
    <property type="component" value="Unassembled WGS sequence"/>
</dbReference>
<sequence>MKYILSCLISFLAVLPAVAQWKWFDPLTCGFPVIQNQGFIHEIGNSYHRLPDRAKDVVRKEVWNLSRESAGLSIHFFCNAPQIKIRYQVTGGFAMPHMPATGVSGIDLYRMDDNHSWDFCFGNYAFADTVVYSYNHMKKHSGRKKGFEYKLLLPLYNGVKWMEIGVAEDESVEFVPASEEPSIVVYGTSIAQGACASRPGMAWTNILQRSLNCPVINLGFSGNGKLEENVLGFIGELNARLYILDCMPNFPDDDYETIYTHVVSAVKQLRQKDKTPILLVEHAGYSNAKTDSTQFEYYDHTNRASRKAFETLTAEGVPSVFYVSHDELDFDPDAWVDYVHPSDVGMQRQAKVLEKAIRDILHEDNNK</sequence>
<protein>
    <submittedName>
        <fullName evidence="4">SGNH/GDSL hydrolase family protein</fullName>
    </submittedName>
</protein>
<gene>
    <name evidence="4" type="ORF">H8S77_04895</name>
</gene>
<dbReference type="GO" id="GO:0016787">
    <property type="term" value="F:hydrolase activity"/>
    <property type="evidence" value="ECO:0007669"/>
    <property type="project" value="UniProtKB-KW"/>
</dbReference>
<proteinExistence type="predicted"/>
<accession>A0ABR7DZE8</accession>
<dbReference type="EMBL" id="JACOOI010000003">
    <property type="protein sequence ID" value="MBC5642219.1"/>
    <property type="molecule type" value="Genomic_DNA"/>
</dbReference>